<reference evidence="1 2" key="1">
    <citation type="journal article" date="2021" name="Hortic Res">
        <title>High-quality reference genome and annotation aids understanding of berry development for evergreen blueberry (Vaccinium darrowii).</title>
        <authorList>
            <person name="Yu J."/>
            <person name="Hulse-Kemp A.M."/>
            <person name="Babiker E."/>
            <person name="Staton M."/>
        </authorList>
    </citation>
    <scope>NUCLEOTIDE SEQUENCE [LARGE SCALE GENOMIC DNA]</scope>
    <source>
        <strain evidence="2">cv. NJ 8807/NJ 8810</strain>
        <tissue evidence="1">Young leaf</tissue>
    </source>
</reference>
<dbReference type="EMBL" id="CM037157">
    <property type="protein sequence ID" value="KAH7848560.1"/>
    <property type="molecule type" value="Genomic_DNA"/>
</dbReference>
<sequence>MEDCGLGRNLSSHCREAFAECQLGVYTGGEILNNFFSLAAALPPLTGCLEVAQNLGYWEDKVSGIFWWWDDGNGMIWVNKISHPNFRDFLLLKGIGKGFGTIRFHNHLSDNCKGNGFSLRRRREQKKLLQAAREDQRVSMAGFIFRIGCRRFSTLSPGIINESLASSRGLVDDVLSCSKTKTDLLKAFSRLKSSGRTCASSDIKFLQKKEEAPKFLTVQDFNAWYEKKPTEEFLKLNTDGSFKTLPNGSVVGGCGAVVRNWLGDVVSQCSWELPRASSSKDVEFSGIYLGVLHCKSLGFKKLEVESDCKELVLVLNSSQAAVEVESNSYRHLFKVLASLEDYRIQHQFREGNSVANELASLAMRGVVTAKAMDLYGE</sequence>
<organism evidence="1 2">
    <name type="scientific">Vaccinium darrowii</name>
    <dbReference type="NCBI Taxonomy" id="229202"/>
    <lineage>
        <taxon>Eukaryota</taxon>
        <taxon>Viridiplantae</taxon>
        <taxon>Streptophyta</taxon>
        <taxon>Embryophyta</taxon>
        <taxon>Tracheophyta</taxon>
        <taxon>Spermatophyta</taxon>
        <taxon>Magnoliopsida</taxon>
        <taxon>eudicotyledons</taxon>
        <taxon>Gunneridae</taxon>
        <taxon>Pentapetalae</taxon>
        <taxon>asterids</taxon>
        <taxon>Ericales</taxon>
        <taxon>Ericaceae</taxon>
        <taxon>Vaccinioideae</taxon>
        <taxon>Vaccinieae</taxon>
        <taxon>Vaccinium</taxon>
    </lineage>
</organism>
<protein>
    <submittedName>
        <fullName evidence="1">Uncharacterized protein</fullName>
    </submittedName>
</protein>
<comment type="caution">
    <text evidence="1">The sequence shown here is derived from an EMBL/GenBank/DDBJ whole genome shotgun (WGS) entry which is preliminary data.</text>
</comment>
<gene>
    <name evidence="1" type="ORF">Vadar_004403</name>
</gene>
<evidence type="ECO:0000313" key="2">
    <source>
        <dbReference type="Proteomes" id="UP000828048"/>
    </source>
</evidence>
<accession>A0ACB7Y4S5</accession>
<proteinExistence type="predicted"/>
<dbReference type="Proteomes" id="UP000828048">
    <property type="component" value="Chromosome 7"/>
</dbReference>
<evidence type="ECO:0000313" key="1">
    <source>
        <dbReference type="EMBL" id="KAH7848560.1"/>
    </source>
</evidence>
<keyword evidence="2" id="KW-1185">Reference proteome</keyword>
<name>A0ACB7Y4S5_9ERIC</name>